<gene>
    <name evidence="1" type="ORF">D1970_10165</name>
</gene>
<dbReference type="RefSeq" id="WP_119112731.1">
    <property type="nucleotide sequence ID" value="NZ_CBCSEO010000002.1"/>
</dbReference>
<dbReference type="Proteomes" id="UP000265816">
    <property type="component" value="Unassembled WGS sequence"/>
</dbReference>
<dbReference type="AlphaFoldDB" id="A0A398BAJ9"/>
<evidence type="ECO:0000313" key="2">
    <source>
        <dbReference type="Proteomes" id="UP000265816"/>
    </source>
</evidence>
<dbReference type="OrthoDB" id="2950872at2"/>
<keyword evidence="2" id="KW-1185">Reference proteome</keyword>
<accession>A0A398BAJ9</accession>
<organism evidence="1 2">
    <name type="scientific">Mesobacillus zeae</name>
    <dbReference type="NCBI Taxonomy" id="1917180"/>
    <lineage>
        <taxon>Bacteria</taxon>
        <taxon>Bacillati</taxon>
        <taxon>Bacillota</taxon>
        <taxon>Bacilli</taxon>
        <taxon>Bacillales</taxon>
        <taxon>Bacillaceae</taxon>
        <taxon>Mesobacillus</taxon>
    </lineage>
</organism>
<dbReference type="EMBL" id="QWVT01000015">
    <property type="protein sequence ID" value="RID85878.1"/>
    <property type="molecule type" value="Genomic_DNA"/>
</dbReference>
<evidence type="ECO:0000313" key="1">
    <source>
        <dbReference type="EMBL" id="RID85878.1"/>
    </source>
</evidence>
<name>A0A398BAJ9_9BACI</name>
<evidence type="ECO:0008006" key="3">
    <source>
        <dbReference type="Google" id="ProtNLM"/>
    </source>
</evidence>
<proteinExistence type="predicted"/>
<sequence>MATNEIKIDPQLFTELTSTLSSESSEVEGMIAALDHLKQSMMDQGINSSSLSILVNYCDTLINMMNITSDSLVLLNDNAKTMSKAYVDTDEHAAQLHRTYGSETRY</sequence>
<comment type="caution">
    <text evidence="1">The sequence shown here is derived from an EMBL/GenBank/DDBJ whole genome shotgun (WGS) entry which is preliminary data.</text>
</comment>
<reference evidence="1 2" key="1">
    <citation type="submission" date="2018-08" db="EMBL/GenBank/DDBJ databases">
        <title>Bacillus jemisoniae sp. nov., Bacillus chryseoplanitiae sp. nov., Bacillus resnikiae sp. nov., and Bacillus frankliniae sp. nov., isolated from Viking spacecraft and associated surfaces.</title>
        <authorList>
            <person name="Seuylemezian A."/>
            <person name="Vaishampayan P."/>
        </authorList>
    </citation>
    <scope>NUCLEOTIDE SEQUENCE [LARGE SCALE GENOMIC DNA]</scope>
    <source>
        <strain evidence="1 2">JJ-247</strain>
    </source>
</reference>
<protein>
    <recommendedName>
        <fullName evidence="3">ESX-1 secretion-associated protein</fullName>
    </recommendedName>
</protein>